<dbReference type="Proteomes" id="UP000738349">
    <property type="component" value="Unassembled WGS sequence"/>
</dbReference>
<protein>
    <submittedName>
        <fullName evidence="1">Uncharacterized protein</fullName>
    </submittedName>
</protein>
<proteinExistence type="predicted"/>
<accession>A0A9P9DQ03</accession>
<reference evidence="1" key="1">
    <citation type="journal article" date="2021" name="Nat. Commun.">
        <title>Genetic determinants of endophytism in the Arabidopsis root mycobiome.</title>
        <authorList>
            <person name="Mesny F."/>
            <person name="Miyauchi S."/>
            <person name="Thiergart T."/>
            <person name="Pickel B."/>
            <person name="Atanasova L."/>
            <person name="Karlsson M."/>
            <person name="Huettel B."/>
            <person name="Barry K.W."/>
            <person name="Haridas S."/>
            <person name="Chen C."/>
            <person name="Bauer D."/>
            <person name="Andreopoulos W."/>
            <person name="Pangilinan J."/>
            <person name="LaButti K."/>
            <person name="Riley R."/>
            <person name="Lipzen A."/>
            <person name="Clum A."/>
            <person name="Drula E."/>
            <person name="Henrissat B."/>
            <person name="Kohler A."/>
            <person name="Grigoriev I.V."/>
            <person name="Martin F.M."/>
            <person name="Hacquard S."/>
        </authorList>
    </citation>
    <scope>NUCLEOTIDE SEQUENCE</scope>
    <source>
        <strain evidence="1">MPI-CAGE-AT-0147</strain>
    </source>
</reference>
<dbReference type="EMBL" id="JAGMUV010000023">
    <property type="protein sequence ID" value="KAH7122947.1"/>
    <property type="molecule type" value="Genomic_DNA"/>
</dbReference>
<evidence type="ECO:0000313" key="2">
    <source>
        <dbReference type="Proteomes" id="UP000738349"/>
    </source>
</evidence>
<keyword evidence="2" id="KW-1185">Reference proteome</keyword>
<dbReference type="AlphaFoldDB" id="A0A9P9DQ03"/>
<evidence type="ECO:0000313" key="1">
    <source>
        <dbReference type="EMBL" id="KAH7122947.1"/>
    </source>
</evidence>
<dbReference type="OrthoDB" id="5092986at2759"/>
<gene>
    <name evidence="1" type="ORF">EDB81DRAFT_813298</name>
</gene>
<organism evidence="1 2">
    <name type="scientific">Dactylonectria macrodidyma</name>
    <dbReference type="NCBI Taxonomy" id="307937"/>
    <lineage>
        <taxon>Eukaryota</taxon>
        <taxon>Fungi</taxon>
        <taxon>Dikarya</taxon>
        <taxon>Ascomycota</taxon>
        <taxon>Pezizomycotina</taxon>
        <taxon>Sordariomycetes</taxon>
        <taxon>Hypocreomycetidae</taxon>
        <taxon>Hypocreales</taxon>
        <taxon>Nectriaceae</taxon>
        <taxon>Dactylonectria</taxon>
    </lineage>
</organism>
<comment type="caution">
    <text evidence="1">The sequence shown here is derived from an EMBL/GenBank/DDBJ whole genome shotgun (WGS) entry which is preliminary data.</text>
</comment>
<sequence>MVSITLGWLALACGDPRQDSGSTQPSRCLACLRERWSRRAGPIADYNNFLRHKITMNALRREVLALLEEWEELVVWLAYRHMVAYWLGLPPWRQHVYTHSEDPPFRSAIPRDWMHRLTQSLLARLRVVRASDDGFFALRCAAFRQVQRERREDYLIRLRALELRYGPLLGMAAVRSIRDECVGDEGLFDVEKEFDRDMDVEERHIAGDERFSFLV</sequence>
<name>A0A9P9DQ03_9HYPO</name>